<sequence length="69" mass="8034">MNLLTSPQTEEEAISLEFMWLQISRVIMMSTFCNSHLNGPQQISRSRIEDMNVFTVTWSSERWNLSPIA</sequence>
<dbReference type="AlphaFoldDB" id="A0AAD5MU78"/>
<gene>
    <name evidence="1" type="ORF">KIN20_024896</name>
</gene>
<accession>A0AAD5MU78</accession>
<name>A0AAD5MU78_PARTN</name>
<keyword evidence="2" id="KW-1185">Reference proteome</keyword>
<comment type="caution">
    <text evidence="1">The sequence shown here is derived from an EMBL/GenBank/DDBJ whole genome shotgun (WGS) entry which is preliminary data.</text>
</comment>
<dbReference type="Proteomes" id="UP001196413">
    <property type="component" value="Unassembled WGS sequence"/>
</dbReference>
<proteinExistence type="predicted"/>
<reference evidence="1" key="1">
    <citation type="submission" date="2021-06" db="EMBL/GenBank/DDBJ databases">
        <title>Parelaphostrongylus tenuis whole genome reference sequence.</title>
        <authorList>
            <person name="Garwood T.J."/>
            <person name="Larsen P.A."/>
            <person name="Fountain-Jones N.M."/>
            <person name="Garbe J.R."/>
            <person name="Macchietto M.G."/>
            <person name="Kania S.A."/>
            <person name="Gerhold R.W."/>
            <person name="Richards J.E."/>
            <person name="Wolf T.M."/>
        </authorList>
    </citation>
    <scope>NUCLEOTIDE SEQUENCE</scope>
    <source>
        <strain evidence="1">MNPRO001-30</strain>
        <tissue evidence="1">Meninges</tissue>
    </source>
</reference>
<evidence type="ECO:0000313" key="1">
    <source>
        <dbReference type="EMBL" id="KAJ1364742.1"/>
    </source>
</evidence>
<dbReference type="EMBL" id="JAHQIW010005049">
    <property type="protein sequence ID" value="KAJ1364742.1"/>
    <property type="molecule type" value="Genomic_DNA"/>
</dbReference>
<protein>
    <submittedName>
        <fullName evidence="1">Uncharacterized protein</fullName>
    </submittedName>
</protein>
<organism evidence="1 2">
    <name type="scientific">Parelaphostrongylus tenuis</name>
    <name type="common">Meningeal worm</name>
    <dbReference type="NCBI Taxonomy" id="148309"/>
    <lineage>
        <taxon>Eukaryota</taxon>
        <taxon>Metazoa</taxon>
        <taxon>Ecdysozoa</taxon>
        <taxon>Nematoda</taxon>
        <taxon>Chromadorea</taxon>
        <taxon>Rhabditida</taxon>
        <taxon>Rhabditina</taxon>
        <taxon>Rhabditomorpha</taxon>
        <taxon>Strongyloidea</taxon>
        <taxon>Metastrongylidae</taxon>
        <taxon>Parelaphostrongylus</taxon>
    </lineage>
</organism>
<evidence type="ECO:0000313" key="2">
    <source>
        <dbReference type="Proteomes" id="UP001196413"/>
    </source>
</evidence>